<comment type="caution">
    <text evidence="6">The sequence shown here is derived from an EMBL/GenBank/DDBJ whole genome shotgun (WGS) entry which is preliminary data.</text>
</comment>
<sequence length="144" mass="16596">MAIMDSLDIFESQKGKEKLAFKNFMYVVHKECLNFIRWKCCKKNSHKCPCILKTSLDKKHLIKIDHEHNHLSCQNEIDAAKIKMQIKTQAKVSKSTPAQLFSEAVTGLSEGILEELPKEKSIKKTIQNQRTQNFPKVPDNLKDL</sequence>
<feature type="region of interest" description="Disordered" evidence="4">
    <location>
        <begin position="124"/>
        <end position="144"/>
    </location>
</feature>
<keyword evidence="7" id="KW-1185">Reference proteome</keyword>
<protein>
    <submittedName>
        <fullName evidence="6">BED-type domain-containing protein</fullName>
    </submittedName>
</protein>
<dbReference type="OrthoDB" id="7739108at2759"/>
<keyword evidence="1" id="KW-0479">Metal-binding</keyword>
<evidence type="ECO:0000256" key="2">
    <source>
        <dbReference type="ARBA" id="ARBA00022771"/>
    </source>
</evidence>
<dbReference type="AlphaFoldDB" id="A0A6G0VLU6"/>
<organism evidence="6 7">
    <name type="scientific">Aphis craccivora</name>
    <name type="common">Cowpea aphid</name>
    <dbReference type="NCBI Taxonomy" id="307492"/>
    <lineage>
        <taxon>Eukaryota</taxon>
        <taxon>Metazoa</taxon>
        <taxon>Ecdysozoa</taxon>
        <taxon>Arthropoda</taxon>
        <taxon>Hexapoda</taxon>
        <taxon>Insecta</taxon>
        <taxon>Pterygota</taxon>
        <taxon>Neoptera</taxon>
        <taxon>Paraneoptera</taxon>
        <taxon>Hemiptera</taxon>
        <taxon>Sternorrhyncha</taxon>
        <taxon>Aphidomorpha</taxon>
        <taxon>Aphidoidea</taxon>
        <taxon>Aphididae</taxon>
        <taxon>Aphidini</taxon>
        <taxon>Aphis</taxon>
        <taxon>Aphis</taxon>
    </lineage>
</organism>
<dbReference type="EMBL" id="VUJU01014807">
    <property type="protein sequence ID" value="KAF0700352.1"/>
    <property type="molecule type" value="Genomic_DNA"/>
</dbReference>
<evidence type="ECO:0000313" key="6">
    <source>
        <dbReference type="EMBL" id="KAF0700352.1"/>
    </source>
</evidence>
<feature type="domain" description="FLYWCH-type" evidence="5">
    <location>
        <begin position="11"/>
        <end position="70"/>
    </location>
</feature>
<dbReference type="Gene3D" id="2.20.25.240">
    <property type="match status" value="1"/>
</dbReference>
<dbReference type="InterPro" id="IPR007588">
    <property type="entry name" value="Znf_FLYWCH"/>
</dbReference>
<accession>A0A6G0VLU6</accession>
<dbReference type="Proteomes" id="UP000478052">
    <property type="component" value="Unassembled WGS sequence"/>
</dbReference>
<evidence type="ECO:0000259" key="5">
    <source>
        <dbReference type="Pfam" id="PF04500"/>
    </source>
</evidence>
<gene>
    <name evidence="6" type="ORF">FWK35_00037688</name>
</gene>
<keyword evidence="2" id="KW-0863">Zinc-finger</keyword>
<evidence type="ECO:0000256" key="1">
    <source>
        <dbReference type="ARBA" id="ARBA00022723"/>
    </source>
</evidence>
<evidence type="ECO:0000313" key="7">
    <source>
        <dbReference type="Proteomes" id="UP000478052"/>
    </source>
</evidence>
<evidence type="ECO:0000256" key="4">
    <source>
        <dbReference type="SAM" id="MobiDB-lite"/>
    </source>
</evidence>
<keyword evidence="3" id="KW-0862">Zinc</keyword>
<feature type="compositionally biased region" description="Polar residues" evidence="4">
    <location>
        <begin position="124"/>
        <end position="134"/>
    </location>
</feature>
<reference evidence="6 7" key="1">
    <citation type="submission" date="2019-08" db="EMBL/GenBank/DDBJ databases">
        <title>Whole genome of Aphis craccivora.</title>
        <authorList>
            <person name="Voronova N.V."/>
            <person name="Shulinski R.S."/>
            <person name="Bandarenka Y.V."/>
            <person name="Zhorov D.G."/>
            <person name="Warner D."/>
        </authorList>
    </citation>
    <scope>NUCLEOTIDE SEQUENCE [LARGE SCALE GENOMIC DNA]</scope>
    <source>
        <strain evidence="6">180601</strain>
        <tissue evidence="6">Whole Body</tissue>
    </source>
</reference>
<evidence type="ECO:0000256" key="3">
    <source>
        <dbReference type="ARBA" id="ARBA00022833"/>
    </source>
</evidence>
<feature type="non-terminal residue" evidence="6">
    <location>
        <position position="144"/>
    </location>
</feature>
<name>A0A6G0VLU6_APHCR</name>
<dbReference type="Pfam" id="PF04500">
    <property type="entry name" value="FLYWCH"/>
    <property type="match status" value="1"/>
</dbReference>
<dbReference type="GO" id="GO:0008270">
    <property type="term" value="F:zinc ion binding"/>
    <property type="evidence" value="ECO:0007669"/>
    <property type="project" value="UniProtKB-KW"/>
</dbReference>
<proteinExistence type="predicted"/>